<evidence type="ECO:0000313" key="2">
    <source>
        <dbReference type="Proteomes" id="UP000290540"/>
    </source>
</evidence>
<dbReference type="EMBL" id="MQTW01000271">
    <property type="protein sequence ID" value="RYC81175.1"/>
    <property type="molecule type" value="Genomic_DNA"/>
</dbReference>
<dbReference type="PANTHER" id="PTHR39596:SF2">
    <property type="entry name" value="HET DOMAIN PROTEIN (AFU_ORTHOLOGUE AFUA_1G17550)-RELATED"/>
    <property type="match status" value="1"/>
</dbReference>
<accession>A0A4Q2V2H7</accession>
<name>A0A4Q2V2H7_FUSOX</name>
<dbReference type="AlphaFoldDB" id="A0A4Q2V2H7"/>
<protein>
    <recommendedName>
        <fullName evidence="3">Heterokaryon incompatibility domain-containing protein</fullName>
    </recommendedName>
</protein>
<sequence length="880" mass="98711">MGHLPQLQERSGFRVEVPFLGDARFAYHGDSVEAFPGRYDFEFAKLHDLQTGWLSSRYFQSCLFFGTLVEVFKVYNIQLLRDDFVSRDANGHATITTKYLRDYIAAWIVSASHEYPGCLDSSKHRATAREVGDKIGSVAGQAVVSAIHVARRATTPIPGPMQVLHNKRHLWTEGREHAKASAAKIWRVLDTAATTLRNLGPLSRGIDAAVWDSVLVLCTTLQTAAFFIYRAVPLDAPVTFTVPFNALPARLSPQLFLEDCWCPREVKIISDLVEGDHCALLLCAQLDRRHNLDHSKCSADKCEAYQVDPDTYRTQHHQDCHGCDFLGFDGFDSEDPARSKLFETIMRDQSQLSSCRSTPMAVYGKGQLRLFPVPVRQLLGQRFVAISHVWADGLGNADANALPRCQIERIQNLVDKQFPNRKGPVPFWMDTLCIPVGKGKSSVYGEAKKRAIKNMEGVYKSATKVLVLDRTLASVPSYGMSKEEIGLRIMCSGWARRLWTLQEGLYQAQVHYVFADTTYTFKDLNEAVRQTHAFPDRSVAIPETHFLRKYLANPPHCAAYYDPLACSAHKALSCCWPRISSFFKELDIRYSQPDPKWFPGMQLAPGMTVLVPRAMRTIAYRTTSRREDEGLILASLTNWRAGSAEPLIEVPAEERMRVYFEQFAIVPSQLIFLDQKRYEDAGTRWIPKSLLAQSSTGTNRLPYEHAIFSDEFSWPSPRGITAEYPSFRLTLPPGWSPSKGNQTVQLVLAGNLYMGFIHEAGSRNPPASLSSNLAVIVPRSIIAGPWKCVAALVSIQNANLPSRPRRSSGFMAVLLTQGRNVLANHRDKSRMIGRHEALLDLARVPERPVVDETLARVLRVGAVAMTEFLTAEKNIPWRIG</sequence>
<dbReference type="Proteomes" id="UP000290540">
    <property type="component" value="Unassembled WGS sequence"/>
</dbReference>
<gene>
    <name evidence="1" type="ORF">BFJ63_vAg15929</name>
</gene>
<evidence type="ECO:0000313" key="1">
    <source>
        <dbReference type="EMBL" id="RYC81175.1"/>
    </source>
</evidence>
<dbReference type="PANTHER" id="PTHR39596">
    <property type="match status" value="1"/>
</dbReference>
<organism evidence="1 2">
    <name type="scientific">Fusarium oxysporum f. sp. narcissi</name>
    <dbReference type="NCBI Taxonomy" id="451672"/>
    <lineage>
        <taxon>Eukaryota</taxon>
        <taxon>Fungi</taxon>
        <taxon>Dikarya</taxon>
        <taxon>Ascomycota</taxon>
        <taxon>Pezizomycotina</taxon>
        <taxon>Sordariomycetes</taxon>
        <taxon>Hypocreomycetidae</taxon>
        <taxon>Hypocreales</taxon>
        <taxon>Nectriaceae</taxon>
        <taxon>Fusarium</taxon>
        <taxon>Fusarium oxysporum species complex</taxon>
    </lineage>
</organism>
<reference evidence="1 2" key="1">
    <citation type="submission" date="2016-12" db="EMBL/GenBank/DDBJ databases">
        <title>Draft genome sequence of Fusarium oxysporum causing rot on Narcissus.</title>
        <authorList>
            <person name="Armitage A.D."/>
            <person name="Taylor A."/>
            <person name="Clarkson J.P."/>
            <person name="Harrison R.J."/>
            <person name="Jackson A.C."/>
        </authorList>
    </citation>
    <scope>NUCLEOTIDE SEQUENCE [LARGE SCALE GENOMIC DNA]</scope>
    <source>
        <strain evidence="1 2">N139</strain>
    </source>
</reference>
<comment type="caution">
    <text evidence="1">The sequence shown here is derived from an EMBL/GenBank/DDBJ whole genome shotgun (WGS) entry which is preliminary data.</text>
</comment>
<evidence type="ECO:0008006" key="3">
    <source>
        <dbReference type="Google" id="ProtNLM"/>
    </source>
</evidence>
<proteinExistence type="predicted"/>